<organism evidence="1 2">
    <name type="scientific">Nocardia neocaledoniensis</name>
    <dbReference type="NCBI Taxonomy" id="236511"/>
    <lineage>
        <taxon>Bacteria</taxon>
        <taxon>Bacillati</taxon>
        <taxon>Actinomycetota</taxon>
        <taxon>Actinomycetes</taxon>
        <taxon>Mycobacteriales</taxon>
        <taxon>Nocardiaceae</taxon>
        <taxon>Nocardia</taxon>
    </lineage>
</organism>
<evidence type="ECO:0000313" key="1">
    <source>
        <dbReference type="EMBL" id="PWV74318.1"/>
    </source>
</evidence>
<dbReference type="Proteomes" id="UP000246410">
    <property type="component" value="Unassembled WGS sequence"/>
</dbReference>
<protein>
    <submittedName>
        <fullName evidence="1">Uncharacterized protein</fullName>
    </submittedName>
</protein>
<comment type="caution">
    <text evidence="1">The sequence shown here is derived from an EMBL/GenBank/DDBJ whole genome shotgun (WGS) entry which is preliminary data.</text>
</comment>
<keyword evidence="2" id="KW-1185">Reference proteome</keyword>
<dbReference type="AlphaFoldDB" id="A0A317NL26"/>
<proteinExistence type="predicted"/>
<evidence type="ECO:0000313" key="2">
    <source>
        <dbReference type="Proteomes" id="UP000246410"/>
    </source>
</evidence>
<dbReference type="EMBL" id="QGTL01000006">
    <property type="protein sequence ID" value="PWV74318.1"/>
    <property type="molecule type" value="Genomic_DNA"/>
</dbReference>
<gene>
    <name evidence="1" type="ORF">DFR69_106129</name>
</gene>
<accession>A0A317NL26</accession>
<reference evidence="1 2" key="1">
    <citation type="submission" date="2018-05" db="EMBL/GenBank/DDBJ databases">
        <title>Genomic Encyclopedia of Type Strains, Phase IV (KMG-IV): sequencing the most valuable type-strain genomes for metagenomic binning, comparative biology and taxonomic classification.</title>
        <authorList>
            <person name="Goeker M."/>
        </authorList>
    </citation>
    <scope>NUCLEOTIDE SEQUENCE [LARGE SCALE GENOMIC DNA]</scope>
    <source>
        <strain evidence="1 2">DSM 44717</strain>
    </source>
</reference>
<name>A0A317NL26_9NOCA</name>
<dbReference type="RefSeq" id="WP_208644002.1">
    <property type="nucleotide sequence ID" value="NZ_QGTL01000006.1"/>
</dbReference>
<sequence>MRPENVRSTATLFDLPMYGHYGIGGLAFGAWRDSPRTMYTGQWLVAELFGAGRDERAVRLRAYAAGRAPTGIPETAAAILTRDAPVAVAMTEFFDLLRYETRRAPYPAEL</sequence>